<dbReference type="GO" id="GO:0080043">
    <property type="term" value="F:quercetin 3-O-glucosyltransferase activity"/>
    <property type="evidence" value="ECO:0007669"/>
    <property type="project" value="TreeGrafter"/>
</dbReference>
<evidence type="ECO:0000256" key="1">
    <source>
        <dbReference type="ARBA" id="ARBA00009995"/>
    </source>
</evidence>
<comment type="caution">
    <text evidence="2">The sequence shown here is derived from an EMBL/GenBank/DDBJ whole genome shotgun (WGS) entry which is preliminary data.</text>
</comment>
<gene>
    <name evidence="2" type="ORF">OIU74_001387</name>
</gene>
<accession>A0A9Q0X3X2</accession>
<dbReference type="Gene3D" id="3.40.50.2000">
    <property type="entry name" value="Glycogen Phosphorylase B"/>
    <property type="match status" value="1"/>
</dbReference>
<organism evidence="2 3">
    <name type="scientific">Salix koriyanagi</name>
    <dbReference type="NCBI Taxonomy" id="2511006"/>
    <lineage>
        <taxon>Eukaryota</taxon>
        <taxon>Viridiplantae</taxon>
        <taxon>Streptophyta</taxon>
        <taxon>Embryophyta</taxon>
        <taxon>Tracheophyta</taxon>
        <taxon>Spermatophyta</taxon>
        <taxon>Magnoliopsida</taxon>
        <taxon>eudicotyledons</taxon>
        <taxon>Gunneridae</taxon>
        <taxon>Pentapetalae</taxon>
        <taxon>rosids</taxon>
        <taxon>fabids</taxon>
        <taxon>Malpighiales</taxon>
        <taxon>Salicaceae</taxon>
        <taxon>Saliceae</taxon>
        <taxon>Salix</taxon>
    </lineage>
</organism>
<sequence>MAMNHVVAVPYPGRGHINPMMNLCKQLVSKNDTILITFIVTEEWFGLIGSDPNKPDRIRFATIPNVIPSEMVRSKDLLGFMEAVATKMGAPFERLLDQLEPPAPSLIVTDTFLLWAF</sequence>
<dbReference type="PANTHER" id="PTHR11926">
    <property type="entry name" value="GLUCOSYL/GLUCURONOSYL TRANSFERASES"/>
    <property type="match status" value="1"/>
</dbReference>
<dbReference type="AlphaFoldDB" id="A0A9Q0X3X2"/>
<evidence type="ECO:0000313" key="2">
    <source>
        <dbReference type="EMBL" id="KAJ6777398.1"/>
    </source>
</evidence>
<dbReference type="PANTHER" id="PTHR11926:SF1395">
    <property type="entry name" value="GLYCOSYLTRANSFERASE"/>
    <property type="match status" value="1"/>
</dbReference>
<keyword evidence="3" id="KW-1185">Reference proteome</keyword>
<dbReference type="SUPFAM" id="SSF53756">
    <property type="entry name" value="UDP-Glycosyltransferase/glycogen phosphorylase"/>
    <property type="match status" value="1"/>
</dbReference>
<name>A0A9Q0X3X2_9ROSI</name>
<reference evidence="2" key="1">
    <citation type="submission" date="2022-11" db="EMBL/GenBank/DDBJ databases">
        <authorList>
            <person name="Hyden B.L."/>
            <person name="Feng K."/>
            <person name="Yates T."/>
            <person name="Jawdy S."/>
            <person name="Smart L.B."/>
            <person name="Muchero W."/>
        </authorList>
    </citation>
    <scope>NUCLEOTIDE SEQUENCE</scope>
    <source>
        <tissue evidence="2">Shoot tip</tissue>
    </source>
</reference>
<dbReference type="GO" id="GO:0080044">
    <property type="term" value="F:quercetin 7-O-glucosyltransferase activity"/>
    <property type="evidence" value="ECO:0007669"/>
    <property type="project" value="TreeGrafter"/>
</dbReference>
<evidence type="ECO:0000313" key="3">
    <source>
        <dbReference type="Proteomes" id="UP001151752"/>
    </source>
</evidence>
<proteinExistence type="inferred from homology"/>
<protein>
    <submittedName>
        <fullName evidence="2">CYANOHYDRIN BETA-GLUCOSYLTRANSFERASE-RELATED</fullName>
    </submittedName>
</protein>
<comment type="similarity">
    <text evidence="1">Belongs to the UDP-glycosyltransferase family.</text>
</comment>
<dbReference type="Proteomes" id="UP001151752">
    <property type="component" value="Chromosome 16"/>
</dbReference>
<dbReference type="EMBL" id="JAPFFM010000001">
    <property type="protein sequence ID" value="KAJ6777398.1"/>
    <property type="molecule type" value="Genomic_DNA"/>
</dbReference>
<reference evidence="2" key="2">
    <citation type="journal article" date="2023" name="Int. J. Mol. Sci.">
        <title>De Novo Assembly and Annotation of 11 Diverse Shrub Willow (Salix) Genomes Reveals Novel Gene Organization in Sex-Linked Regions.</title>
        <authorList>
            <person name="Hyden B."/>
            <person name="Feng K."/>
            <person name="Yates T.B."/>
            <person name="Jawdy S."/>
            <person name="Cereghino C."/>
            <person name="Smart L.B."/>
            <person name="Muchero W."/>
        </authorList>
    </citation>
    <scope>NUCLEOTIDE SEQUENCE</scope>
    <source>
        <tissue evidence="2">Shoot tip</tissue>
    </source>
</reference>